<feature type="transmembrane region" description="Helical" evidence="1">
    <location>
        <begin position="6"/>
        <end position="26"/>
    </location>
</feature>
<feature type="transmembrane region" description="Helical" evidence="1">
    <location>
        <begin position="127"/>
        <end position="149"/>
    </location>
</feature>
<dbReference type="OrthoDB" id="2668732at2759"/>
<dbReference type="RefSeq" id="XP_041152465.1">
    <property type="nucleotide sequence ID" value="XM_041308243.1"/>
</dbReference>
<reference evidence="2" key="1">
    <citation type="journal article" date="2020" name="New Phytol.">
        <title>Comparative genomics reveals dynamic genome evolution in host specialist ectomycorrhizal fungi.</title>
        <authorList>
            <person name="Lofgren L.A."/>
            <person name="Nguyen N.H."/>
            <person name="Vilgalys R."/>
            <person name="Ruytinx J."/>
            <person name="Liao H.L."/>
            <person name="Branco S."/>
            <person name="Kuo A."/>
            <person name="LaButti K."/>
            <person name="Lipzen A."/>
            <person name="Andreopoulos W."/>
            <person name="Pangilinan J."/>
            <person name="Riley R."/>
            <person name="Hundley H."/>
            <person name="Na H."/>
            <person name="Barry K."/>
            <person name="Grigoriev I.V."/>
            <person name="Stajich J.E."/>
            <person name="Kennedy P.G."/>
        </authorList>
    </citation>
    <scope>NUCLEOTIDE SEQUENCE</scope>
    <source>
        <strain evidence="2">S12</strain>
    </source>
</reference>
<keyword evidence="1" id="KW-0812">Transmembrane</keyword>
<dbReference type="Proteomes" id="UP000719766">
    <property type="component" value="Unassembled WGS sequence"/>
</dbReference>
<sequence>MVWDWTIDVASIMLWVIIITRLYAMYQRSRKILIFLIVTFLAVNIFDKVVTVMITMQVSGEEFILSGTYQCEVDYPENILLLMSASWILSTAWEVLTLCLAIWIAVKHFREMRQHSEVGIFEDCFIVLMKTHMIYFASFVAVSCFELIGDFTPALLTANSLGTQIVFGFIQILGVVQTFVLGPHLILGVREYHAKLVADADTATGMTSIAFQERVHISTGSGV</sequence>
<protein>
    <submittedName>
        <fullName evidence="2">Uncharacterized protein</fullName>
    </submittedName>
</protein>
<dbReference type="AlphaFoldDB" id="A0A9P7D9B4"/>
<evidence type="ECO:0000313" key="2">
    <source>
        <dbReference type="EMBL" id="KAG1784980.1"/>
    </source>
</evidence>
<comment type="caution">
    <text evidence="2">The sequence shown here is derived from an EMBL/GenBank/DDBJ whole genome shotgun (WGS) entry which is preliminary data.</text>
</comment>
<dbReference type="EMBL" id="JABBWE010000123">
    <property type="protein sequence ID" value="KAG1784980.1"/>
    <property type="molecule type" value="Genomic_DNA"/>
</dbReference>
<accession>A0A9P7D9B4</accession>
<evidence type="ECO:0000313" key="3">
    <source>
        <dbReference type="Proteomes" id="UP000719766"/>
    </source>
</evidence>
<keyword evidence="1" id="KW-0472">Membrane</keyword>
<keyword evidence="1" id="KW-1133">Transmembrane helix</keyword>
<organism evidence="2 3">
    <name type="scientific">Suillus plorans</name>
    <dbReference type="NCBI Taxonomy" id="116603"/>
    <lineage>
        <taxon>Eukaryota</taxon>
        <taxon>Fungi</taxon>
        <taxon>Dikarya</taxon>
        <taxon>Basidiomycota</taxon>
        <taxon>Agaricomycotina</taxon>
        <taxon>Agaricomycetes</taxon>
        <taxon>Agaricomycetidae</taxon>
        <taxon>Boletales</taxon>
        <taxon>Suillineae</taxon>
        <taxon>Suillaceae</taxon>
        <taxon>Suillus</taxon>
    </lineage>
</organism>
<feature type="transmembrane region" description="Helical" evidence="1">
    <location>
        <begin position="161"/>
        <end position="187"/>
    </location>
</feature>
<dbReference type="GeneID" id="64602007"/>
<keyword evidence="3" id="KW-1185">Reference proteome</keyword>
<proteinExistence type="predicted"/>
<feature type="transmembrane region" description="Helical" evidence="1">
    <location>
        <begin position="79"/>
        <end position="106"/>
    </location>
</feature>
<feature type="transmembrane region" description="Helical" evidence="1">
    <location>
        <begin position="33"/>
        <end position="59"/>
    </location>
</feature>
<name>A0A9P7D9B4_9AGAM</name>
<gene>
    <name evidence="2" type="ORF">HD556DRAFT_1461039</name>
</gene>
<evidence type="ECO:0000256" key="1">
    <source>
        <dbReference type="SAM" id="Phobius"/>
    </source>
</evidence>